<protein>
    <submittedName>
        <fullName evidence="1">Uncharacterized protein</fullName>
    </submittedName>
</protein>
<accession>A0ABT5EKH3</accession>
<gene>
    <name evidence="1" type="ORF">POL67_07840</name>
</gene>
<reference evidence="1 2" key="1">
    <citation type="submission" date="2022-11" db="EMBL/GenBank/DDBJ databases">
        <title>Minimal conservation of predation-associated metabolite biosynthetic gene clusters underscores biosynthetic potential of Myxococcota including descriptions for ten novel species: Archangium lansinium sp. nov., Myxococcus landrumus sp. nov., Nannocystis bai.</title>
        <authorList>
            <person name="Ahearne A."/>
            <person name="Stevens C."/>
            <person name="Dowd S."/>
        </authorList>
    </citation>
    <scope>NUCLEOTIDE SEQUENCE [LARGE SCALE GENOMIC DNA]</scope>
    <source>
        <strain evidence="1 2">RJM3</strain>
    </source>
</reference>
<name>A0ABT5EKH3_9BACT</name>
<evidence type="ECO:0000313" key="1">
    <source>
        <dbReference type="EMBL" id="MDC0741250.1"/>
    </source>
</evidence>
<dbReference type="RefSeq" id="WP_271916471.1">
    <property type="nucleotide sequence ID" value="NZ_JAQNDO010000001.1"/>
</dbReference>
<organism evidence="1 2">
    <name type="scientific">Polyangium mundeleinium</name>
    <dbReference type="NCBI Taxonomy" id="2995306"/>
    <lineage>
        <taxon>Bacteria</taxon>
        <taxon>Pseudomonadati</taxon>
        <taxon>Myxococcota</taxon>
        <taxon>Polyangia</taxon>
        <taxon>Polyangiales</taxon>
        <taxon>Polyangiaceae</taxon>
        <taxon>Polyangium</taxon>
    </lineage>
</organism>
<proteinExistence type="predicted"/>
<dbReference type="Proteomes" id="UP001221411">
    <property type="component" value="Unassembled WGS sequence"/>
</dbReference>
<dbReference type="EMBL" id="JAQNDO010000001">
    <property type="protein sequence ID" value="MDC0741250.1"/>
    <property type="molecule type" value="Genomic_DNA"/>
</dbReference>
<sequence length="179" mass="18795">MKAVPDFTTKTEWQTAALGCTANLDDDSCGSREKSCVADPGFEYLQCVHREGKFTLEDCPMNYRYAWYVGYPEKAVDDRGCEACACGPVAGSGCVASVRLYNDAACASQFEQGGLASGYEKCINIVAPGRALGAKAITDLAYVPGECASSGGTPTGAATRDATGAVTFCCLGPFYLDIN</sequence>
<comment type="caution">
    <text evidence="1">The sequence shown here is derived from an EMBL/GenBank/DDBJ whole genome shotgun (WGS) entry which is preliminary data.</text>
</comment>
<keyword evidence="2" id="KW-1185">Reference proteome</keyword>
<evidence type="ECO:0000313" key="2">
    <source>
        <dbReference type="Proteomes" id="UP001221411"/>
    </source>
</evidence>